<organism evidence="4 5">
    <name type="scientific">Ramazzottius varieornatus</name>
    <name type="common">Water bear</name>
    <name type="synonym">Tardigrade</name>
    <dbReference type="NCBI Taxonomy" id="947166"/>
    <lineage>
        <taxon>Eukaryota</taxon>
        <taxon>Metazoa</taxon>
        <taxon>Ecdysozoa</taxon>
        <taxon>Tardigrada</taxon>
        <taxon>Eutardigrada</taxon>
        <taxon>Parachela</taxon>
        <taxon>Hypsibioidea</taxon>
        <taxon>Ramazzottiidae</taxon>
        <taxon>Ramazzottius</taxon>
    </lineage>
</organism>
<dbReference type="AlphaFoldDB" id="A0A1D1UN04"/>
<dbReference type="InterPro" id="IPR029044">
    <property type="entry name" value="Nucleotide-diphossugar_trans"/>
</dbReference>
<dbReference type="Pfam" id="PF00535">
    <property type="entry name" value="Glycos_transf_2"/>
    <property type="match status" value="1"/>
</dbReference>
<comment type="caution">
    <text evidence="4">The sequence shown here is derived from an EMBL/GenBank/DDBJ whole genome shotgun (WGS) entry which is preliminary data.</text>
</comment>
<evidence type="ECO:0000313" key="5">
    <source>
        <dbReference type="Proteomes" id="UP000186922"/>
    </source>
</evidence>
<evidence type="ECO:0000256" key="2">
    <source>
        <dbReference type="SAM" id="MobiDB-lite"/>
    </source>
</evidence>
<dbReference type="SUPFAM" id="SSF53448">
    <property type="entry name" value="Nucleotide-diphospho-sugar transferases"/>
    <property type="match status" value="1"/>
</dbReference>
<name>A0A1D1UN04_RAMVA</name>
<evidence type="ECO:0000313" key="4">
    <source>
        <dbReference type="EMBL" id="GAU87723.1"/>
    </source>
</evidence>
<evidence type="ECO:0000256" key="1">
    <source>
        <dbReference type="ARBA" id="ARBA00023157"/>
    </source>
</evidence>
<dbReference type="Gene3D" id="3.90.550.10">
    <property type="entry name" value="Spore Coat Polysaccharide Biosynthesis Protein SpsA, Chain A"/>
    <property type="match status" value="1"/>
</dbReference>
<evidence type="ECO:0000259" key="3">
    <source>
        <dbReference type="Pfam" id="PF00535"/>
    </source>
</evidence>
<dbReference type="EMBL" id="BDGG01000001">
    <property type="protein sequence ID" value="GAU87723.1"/>
    <property type="molecule type" value="Genomic_DNA"/>
</dbReference>
<dbReference type="GO" id="GO:0004653">
    <property type="term" value="F:polypeptide N-acetylgalactosaminyltransferase activity"/>
    <property type="evidence" value="ECO:0007669"/>
    <property type="project" value="TreeGrafter"/>
</dbReference>
<dbReference type="GO" id="GO:0005794">
    <property type="term" value="C:Golgi apparatus"/>
    <property type="evidence" value="ECO:0007669"/>
    <property type="project" value="TreeGrafter"/>
</dbReference>
<dbReference type="OrthoDB" id="6119243at2759"/>
<accession>A0A1D1UN04</accession>
<gene>
    <name evidence="4" type="primary">RvY_00532-1</name>
    <name evidence="4" type="synonym">RvY_00532.1</name>
    <name evidence="4" type="ORF">RvY_00532</name>
</gene>
<dbReference type="Proteomes" id="UP000186922">
    <property type="component" value="Unassembled WGS sequence"/>
</dbReference>
<feature type="domain" description="Glycosyltransferase 2-like" evidence="3">
    <location>
        <begin position="47"/>
        <end position="126"/>
    </location>
</feature>
<dbReference type="PANTHER" id="PTHR11675:SF43">
    <property type="entry name" value="POLYPEPTIDE N-ACETYLGALACTOSAMINYLTRANSFERASE 1"/>
    <property type="match status" value="1"/>
</dbReference>
<dbReference type="STRING" id="947166.A0A1D1UN04"/>
<protein>
    <recommendedName>
        <fullName evidence="3">Glycosyltransferase 2-like domain-containing protein</fullName>
    </recommendedName>
</protein>
<reference evidence="4 5" key="1">
    <citation type="journal article" date="2016" name="Nat. Commun.">
        <title>Extremotolerant tardigrade genome and improved radiotolerance of human cultured cells by tardigrade-unique protein.</title>
        <authorList>
            <person name="Hashimoto T."/>
            <person name="Horikawa D.D."/>
            <person name="Saito Y."/>
            <person name="Kuwahara H."/>
            <person name="Kozuka-Hata H."/>
            <person name="Shin-I T."/>
            <person name="Minakuchi Y."/>
            <person name="Ohishi K."/>
            <person name="Motoyama A."/>
            <person name="Aizu T."/>
            <person name="Enomoto A."/>
            <person name="Kondo K."/>
            <person name="Tanaka S."/>
            <person name="Hara Y."/>
            <person name="Koshikawa S."/>
            <person name="Sagara H."/>
            <person name="Miura T."/>
            <person name="Yokobori S."/>
            <person name="Miyagawa K."/>
            <person name="Suzuki Y."/>
            <person name="Kubo T."/>
            <person name="Oyama M."/>
            <person name="Kohara Y."/>
            <person name="Fujiyama A."/>
            <person name="Arakawa K."/>
            <person name="Katayama T."/>
            <person name="Toyoda A."/>
            <person name="Kunieda T."/>
        </authorList>
    </citation>
    <scope>NUCLEOTIDE SEQUENCE [LARGE SCALE GENOMIC DNA]</scope>
    <source>
        <strain evidence="4 5">YOKOZUNA-1</strain>
    </source>
</reference>
<keyword evidence="1" id="KW-1015">Disulfide bond</keyword>
<proteinExistence type="predicted"/>
<sequence length="158" mass="18510">MERSPEDSSASPDPDHPSGRRQQKWYSVKEQDLQHDLSRYLAQYFPSNLIQLRRFQTNRGLIKARLDGATAAKAEVLVFLDSHCEVSVGWLEPLLERIKENRKVFACPVVDSMNEETLDYEPIVGFRATGLFSWSMYFTWGRRHEDDVPDEDDWKPYR</sequence>
<keyword evidence="5" id="KW-1185">Reference proteome</keyword>
<feature type="region of interest" description="Disordered" evidence="2">
    <location>
        <begin position="1"/>
        <end position="25"/>
    </location>
</feature>
<dbReference type="GO" id="GO:0006493">
    <property type="term" value="P:protein O-linked glycosylation"/>
    <property type="evidence" value="ECO:0007669"/>
    <property type="project" value="TreeGrafter"/>
</dbReference>
<dbReference type="InterPro" id="IPR001173">
    <property type="entry name" value="Glyco_trans_2-like"/>
</dbReference>
<dbReference type="PANTHER" id="PTHR11675">
    <property type="entry name" value="N-ACETYLGALACTOSAMINYLTRANSFERASE"/>
    <property type="match status" value="1"/>
</dbReference>